<dbReference type="InterPro" id="IPR007173">
    <property type="entry name" value="ALO_C"/>
</dbReference>
<dbReference type="PANTHER" id="PTHR43762">
    <property type="entry name" value="L-GULONOLACTONE OXIDASE"/>
    <property type="match status" value="1"/>
</dbReference>
<dbReference type="Gene3D" id="1.10.45.10">
    <property type="entry name" value="Vanillyl-alcohol Oxidase, Chain A, domain 4"/>
    <property type="match status" value="1"/>
</dbReference>
<reference evidence="3 4" key="1">
    <citation type="submission" date="2018-11" db="EMBL/GenBank/DDBJ databases">
        <title>Trebonia kvetii gen.nov., sp.nov., a novel acidophilic actinobacterium, and proposal of the new actinobacterial family Treboniaceae fam. nov.</title>
        <authorList>
            <person name="Rapoport D."/>
            <person name="Sagova-Mareckova M."/>
            <person name="Sedlacek I."/>
            <person name="Provaznik J."/>
            <person name="Kralova S."/>
            <person name="Pavlinic D."/>
            <person name="Benes V."/>
            <person name="Kopecky J."/>
        </authorList>
    </citation>
    <scope>NUCLEOTIDE SEQUENCE [LARGE SCALE GENOMIC DNA]</scope>
    <source>
        <strain evidence="3 4">15Tr583</strain>
    </source>
</reference>
<dbReference type="InterPro" id="IPR010031">
    <property type="entry name" value="FAD_lactone_oxidase-like"/>
</dbReference>
<feature type="domain" description="FAD-binding PCMH-type" evidence="2">
    <location>
        <begin position="29"/>
        <end position="210"/>
    </location>
</feature>
<evidence type="ECO:0000256" key="1">
    <source>
        <dbReference type="ARBA" id="ARBA00023002"/>
    </source>
</evidence>
<dbReference type="RefSeq" id="WP_145854309.1">
    <property type="nucleotide sequence ID" value="NZ_RPFW01000003.1"/>
</dbReference>
<sequence length="477" mass="51259">MPSTPTSPGQASPDPVPARQVRLTGWGRIAPTTAELAAPATDAEAAALLRRVARDADRPGGQPAVIARGLGRSYNNAAQSAGGLVISTGRLNGIVSLDPATGVVVAEAGVSLEQLMVAGLPHGWFVPVSPGTRQVTVGGAIAADVHGKNHHVAGSFASHVTSFDILFPSADQDEPHTVTPQADPELFWATAGGLGLTGFITRATIQLKRVESSLVKVVTVKTRDVDETMAVLAEHDKKYGYTVAWSDDLASGGSLGRSIITSGDFATLADLDDRQRSDPFRFDPRARIGAPGFIPPGLMNRHSIRLANAVWYAKAPRHREHELQTISQFFHPLDGIRNWNRVYGPGGFRQYQYVLPFGAEAAVRRSFEMVSAHRAPSFVTVLKRFGQADPGLLSFPAPGWTLALDFPARTPGLGPLLDELDRLVVANGGRVYLAKDSRVSAARLEEMYPRLPEFRKLRAELDPKGTLASDLSRRLNL</sequence>
<name>A0A6P2C1N1_9ACTN</name>
<keyword evidence="1" id="KW-0560">Oxidoreductase</keyword>
<dbReference type="PANTHER" id="PTHR43762:SF5">
    <property type="entry name" value="FAD-BINDING PCMH-TYPE DOMAIN-CONTAINING PROTEIN"/>
    <property type="match status" value="1"/>
</dbReference>
<gene>
    <name evidence="3" type="ORF">EAS64_18690</name>
</gene>
<dbReference type="AlphaFoldDB" id="A0A6P2C1N1"/>
<dbReference type="InterPro" id="IPR016171">
    <property type="entry name" value="Vanillyl_alc_oxidase_C-sub2"/>
</dbReference>
<dbReference type="Pfam" id="PF04030">
    <property type="entry name" value="ALO"/>
    <property type="match status" value="1"/>
</dbReference>
<dbReference type="GO" id="GO:0016020">
    <property type="term" value="C:membrane"/>
    <property type="evidence" value="ECO:0007669"/>
    <property type="project" value="InterPro"/>
</dbReference>
<dbReference type="InterPro" id="IPR036318">
    <property type="entry name" value="FAD-bd_PCMH-like_sf"/>
</dbReference>
<dbReference type="Proteomes" id="UP000460272">
    <property type="component" value="Unassembled WGS sequence"/>
</dbReference>
<comment type="caution">
    <text evidence="3">The sequence shown here is derived from an EMBL/GenBank/DDBJ whole genome shotgun (WGS) entry which is preliminary data.</text>
</comment>
<dbReference type="SUPFAM" id="SSF56176">
    <property type="entry name" value="FAD-binding/transporter-associated domain-like"/>
    <property type="match status" value="1"/>
</dbReference>
<protein>
    <submittedName>
        <fullName evidence="3">FAD-binding oxidoreductase</fullName>
    </submittedName>
</protein>
<dbReference type="InterPro" id="IPR016169">
    <property type="entry name" value="FAD-bd_PCMH_sub2"/>
</dbReference>
<dbReference type="InterPro" id="IPR006094">
    <property type="entry name" value="Oxid_FAD_bind_N"/>
</dbReference>
<dbReference type="InterPro" id="IPR016166">
    <property type="entry name" value="FAD-bd_PCMH"/>
</dbReference>
<dbReference type="GO" id="GO:0003885">
    <property type="term" value="F:D-arabinono-1,4-lactone oxidase activity"/>
    <property type="evidence" value="ECO:0007669"/>
    <property type="project" value="InterPro"/>
</dbReference>
<dbReference type="Pfam" id="PF01565">
    <property type="entry name" value="FAD_binding_4"/>
    <property type="match status" value="1"/>
</dbReference>
<accession>A0A6P2C1N1</accession>
<dbReference type="PROSITE" id="PS51387">
    <property type="entry name" value="FAD_PCMH"/>
    <property type="match status" value="1"/>
</dbReference>
<keyword evidence="4" id="KW-1185">Reference proteome</keyword>
<dbReference type="Gene3D" id="3.30.465.10">
    <property type="match status" value="1"/>
</dbReference>
<proteinExistence type="predicted"/>
<evidence type="ECO:0000259" key="2">
    <source>
        <dbReference type="PROSITE" id="PS51387"/>
    </source>
</evidence>
<dbReference type="EMBL" id="RPFW01000003">
    <property type="protein sequence ID" value="TVZ04395.1"/>
    <property type="molecule type" value="Genomic_DNA"/>
</dbReference>
<organism evidence="3 4">
    <name type="scientific">Trebonia kvetii</name>
    <dbReference type="NCBI Taxonomy" id="2480626"/>
    <lineage>
        <taxon>Bacteria</taxon>
        <taxon>Bacillati</taxon>
        <taxon>Actinomycetota</taxon>
        <taxon>Actinomycetes</taxon>
        <taxon>Streptosporangiales</taxon>
        <taxon>Treboniaceae</taxon>
        <taxon>Trebonia</taxon>
    </lineage>
</organism>
<evidence type="ECO:0000313" key="4">
    <source>
        <dbReference type="Proteomes" id="UP000460272"/>
    </source>
</evidence>
<dbReference type="OrthoDB" id="143770at2"/>
<evidence type="ECO:0000313" key="3">
    <source>
        <dbReference type="EMBL" id="TVZ04395.1"/>
    </source>
</evidence>
<dbReference type="GO" id="GO:0071949">
    <property type="term" value="F:FAD binding"/>
    <property type="evidence" value="ECO:0007669"/>
    <property type="project" value="InterPro"/>
</dbReference>